<dbReference type="EMBL" id="NVUL01000005">
    <property type="protein sequence ID" value="PCI81395.1"/>
    <property type="molecule type" value="Genomic_DNA"/>
</dbReference>
<dbReference type="AlphaFoldDB" id="A0A2A4XH85"/>
<evidence type="ECO:0000256" key="1">
    <source>
        <dbReference type="SAM" id="SignalP"/>
    </source>
</evidence>
<gene>
    <name evidence="2" type="ORF">COB20_01750</name>
</gene>
<accession>A0A2A4XH85</accession>
<dbReference type="Proteomes" id="UP000218767">
    <property type="component" value="Unassembled WGS sequence"/>
</dbReference>
<sequence>MKKSRLISAALLSVTLSFAQAGLSQSLVDGNYVSDGAENGTGKCTLSITSFEQKHKYGDDTFDLESSGDGACEWTAIGVSKNYVITAGLVTSGGTAAFVMLSFPFGPAGKRVELIAFDVDGSIRNKEAFSKI</sequence>
<keyword evidence="1" id="KW-0732">Signal</keyword>
<feature type="chain" id="PRO_5013082487" evidence="1">
    <location>
        <begin position="22"/>
        <end position="132"/>
    </location>
</feature>
<reference evidence="3" key="1">
    <citation type="submission" date="2017-08" db="EMBL/GenBank/DDBJ databases">
        <title>A dynamic microbial community with high functional redundancy inhabits the cold, oxic subseafloor aquifer.</title>
        <authorList>
            <person name="Tully B.J."/>
            <person name="Wheat C.G."/>
            <person name="Glazer B.T."/>
            <person name="Huber J.A."/>
        </authorList>
    </citation>
    <scope>NUCLEOTIDE SEQUENCE [LARGE SCALE GENOMIC DNA]</scope>
</reference>
<organism evidence="2 3">
    <name type="scientific">SAR86 cluster bacterium</name>
    <dbReference type="NCBI Taxonomy" id="2030880"/>
    <lineage>
        <taxon>Bacteria</taxon>
        <taxon>Pseudomonadati</taxon>
        <taxon>Pseudomonadota</taxon>
        <taxon>Gammaproteobacteria</taxon>
        <taxon>SAR86 cluster</taxon>
    </lineage>
</organism>
<name>A0A2A4XH85_9GAMM</name>
<proteinExistence type="predicted"/>
<evidence type="ECO:0000313" key="2">
    <source>
        <dbReference type="EMBL" id="PCI81395.1"/>
    </source>
</evidence>
<protein>
    <submittedName>
        <fullName evidence="2">Uncharacterized protein</fullName>
    </submittedName>
</protein>
<comment type="caution">
    <text evidence="2">The sequence shown here is derived from an EMBL/GenBank/DDBJ whole genome shotgun (WGS) entry which is preliminary data.</text>
</comment>
<evidence type="ECO:0000313" key="3">
    <source>
        <dbReference type="Proteomes" id="UP000218767"/>
    </source>
</evidence>
<feature type="signal peptide" evidence="1">
    <location>
        <begin position="1"/>
        <end position="21"/>
    </location>
</feature>